<feature type="compositionally biased region" description="Low complexity" evidence="1">
    <location>
        <begin position="301"/>
        <end position="312"/>
    </location>
</feature>
<dbReference type="EMBL" id="KV425567">
    <property type="protein sequence ID" value="KZT26330.1"/>
    <property type="molecule type" value="Genomic_DNA"/>
</dbReference>
<evidence type="ECO:0000313" key="3">
    <source>
        <dbReference type="EMBL" id="KZT26330.1"/>
    </source>
</evidence>
<protein>
    <submittedName>
        <fullName evidence="3">Uncharacterized protein</fullName>
    </submittedName>
</protein>
<feature type="signal peptide" evidence="2">
    <location>
        <begin position="1"/>
        <end position="21"/>
    </location>
</feature>
<feature type="compositionally biased region" description="Basic residues" evidence="1">
    <location>
        <begin position="342"/>
        <end position="357"/>
    </location>
</feature>
<sequence length="357" mass="37569">MSSFFILGLFALSGGNRVVSPRPNSDKTTSHILYMTSLQLFDLSFVPGEIRVWAPMTTPILPDNTVVFMLAKACTPADTLHGAVVMDSVLFQPFPGDPESSAYEDHLPDGQVPWVIATGKTISQTRTLADGCSRAFELSLTEYVRDEQRQSGIHCIFDGMTPRWARAPTPYVNSSVQVVGPLASIHSNGMLSVNIEHLTLSVNISTGVATSSDTGSEDPPASTGPVPIATPTKKRKFAAALPSPAPSPVRHTPQPLSLPTPGPSSPSKLGSPAPVGPIGPVDPNSLLALFQAMQNGGQMPLSLSSSAQHLSSTEPDYAGFSPSVSIEPDAVAPSPAENVKARVTRKTAPKGKGKAKE</sequence>
<evidence type="ECO:0000313" key="4">
    <source>
        <dbReference type="Proteomes" id="UP000076761"/>
    </source>
</evidence>
<keyword evidence="2" id="KW-0732">Signal</keyword>
<dbReference type="AlphaFoldDB" id="A0A165T971"/>
<proteinExistence type="predicted"/>
<dbReference type="Proteomes" id="UP000076761">
    <property type="component" value="Unassembled WGS sequence"/>
</dbReference>
<feature type="chain" id="PRO_5007866954" evidence="2">
    <location>
        <begin position="22"/>
        <end position="357"/>
    </location>
</feature>
<gene>
    <name evidence="3" type="ORF">NEOLEDRAFT_1177742</name>
</gene>
<evidence type="ECO:0000256" key="2">
    <source>
        <dbReference type="SAM" id="SignalP"/>
    </source>
</evidence>
<keyword evidence="4" id="KW-1185">Reference proteome</keyword>
<organism evidence="3 4">
    <name type="scientific">Neolentinus lepideus HHB14362 ss-1</name>
    <dbReference type="NCBI Taxonomy" id="1314782"/>
    <lineage>
        <taxon>Eukaryota</taxon>
        <taxon>Fungi</taxon>
        <taxon>Dikarya</taxon>
        <taxon>Basidiomycota</taxon>
        <taxon>Agaricomycotina</taxon>
        <taxon>Agaricomycetes</taxon>
        <taxon>Gloeophyllales</taxon>
        <taxon>Gloeophyllaceae</taxon>
        <taxon>Neolentinus</taxon>
    </lineage>
</organism>
<reference evidence="3 4" key="1">
    <citation type="journal article" date="2016" name="Mol. Biol. Evol.">
        <title>Comparative Genomics of Early-Diverging Mushroom-Forming Fungi Provides Insights into the Origins of Lignocellulose Decay Capabilities.</title>
        <authorList>
            <person name="Nagy L.G."/>
            <person name="Riley R."/>
            <person name="Tritt A."/>
            <person name="Adam C."/>
            <person name="Daum C."/>
            <person name="Floudas D."/>
            <person name="Sun H."/>
            <person name="Yadav J.S."/>
            <person name="Pangilinan J."/>
            <person name="Larsson K.H."/>
            <person name="Matsuura K."/>
            <person name="Barry K."/>
            <person name="Labutti K."/>
            <person name="Kuo R."/>
            <person name="Ohm R.A."/>
            <person name="Bhattacharya S.S."/>
            <person name="Shirouzu T."/>
            <person name="Yoshinaga Y."/>
            <person name="Martin F.M."/>
            <person name="Grigoriev I.V."/>
            <person name="Hibbett D.S."/>
        </authorList>
    </citation>
    <scope>NUCLEOTIDE SEQUENCE [LARGE SCALE GENOMIC DNA]</scope>
    <source>
        <strain evidence="3 4">HHB14362 ss-1</strain>
    </source>
</reference>
<feature type="region of interest" description="Disordered" evidence="1">
    <location>
        <begin position="300"/>
        <end position="357"/>
    </location>
</feature>
<evidence type="ECO:0000256" key="1">
    <source>
        <dbReference type="SAM" id="MobiDB-lite"/>
    </source>
</evidence>
<feature type="region of interest" description="Disordered" evidence="1">
    <location>
        <begin position="208"/>
        <end position="279"/>
    </location>
</feature>
<accession>A0A165T971</accession>
<name>A0A165T971_9AGAM</name>
<dbReference type="InParanoid" id="A0A165T971"/>
<dbReference type="OrthoDB" id="3258371at2759"/>